<evidence type="ECO:0000256" key="3">
    <source>
        <dbReference type="ARBA" id="ARBA00039118"/>
    </source>
</evidence>
<dbReference type="FunFam" id="3.60.110.10:FF:000004">
    <property type="entry name" value="Carbon-nitrogen hydrolase"/>
    <property type="match status" value="1"/>
</dbReference>
<evidence type="ECO:0000256" key="4">
    <source>
        <dbReference type="ARBA" id="ARBA00052904"/>
    </source>
</evidence>
<dbReference type="OrthoDB" id="9811121at2"/>
<organism evidence="7 8">
    <name type="scientific">Pontibacter actiniarum</name>
    <dbReference type="NCBI Taxonomy" id="323450"/>
    <lineage>
        <taxon>Bacteria</taxon>
        <taxon>Pseudomonadati</taxon>
        <taxon>Bacteroidota</taxon>
        <taxon>Cytophagia</taxon>
        <taxon>Cytophagales</taxon>
        <taxon>Hymenobacteraceae</taxon>
        <taxon>Pontibacter</taxon>
    </lineage>
</organism>
<proteinExistence type="inferred from homology"/>
<dbReference type="GO" id="GO:0050152">
    <property type="term" value="F:omega-amidase activity"/>
    <property type="evidence" value="ECO:0007669"/>
    <property type="project" value="UniProtKB-EC"/>
</dbReference>
<name>A0A1X9YV33_9BACT</name>
<dbReference type="Proteomes" id="UP000266292">
    <property type="component" value="Chromosome"/>
</dbReference>
<keyword evidence="8" id="KW-1185">Reference proteome</keyword>
<dbReference type="EC" id="3.5.1.3" evidence="3"/>
<dbReference type="NCBIfam" id="NF007757">
    <property type="entry name" value="PRK10438.1"/>
    <property type="match status" value="1"/>
</dbReference>
<accession>A0A1X9YV33</accession>
<dbReference type="PROSITE" id="PS50263">
    <property type="entry name" value="CN_HYDROLASE"/>
    <property type="match status" value="1"/>
</dbReference>
<dbReference type="STRING" id="709015.GCA_000472485_03201"/>
<sequence>MDDLRVTIVQTELHWQEAEANRRMFSDKLAAAAPQTDLIVLPEMFTTGFSMQAEGLAEEADTFTLEWMQQEAGKHQAVLTGSVMVREGEQYLNRLYWVRPDGSFASYDKKHLFRMAKEHHTYTAGKERLVVELNGWRVCPLVCYDLRFPVWSRNTDNAYDLLLYVANWPKVRSQPWRTLLQARAIENLAYVVGVNRVGTDGNNHPYSGDSAIIHPKGYHLLETAEVEGIHTLALSKKELEAFREAFPAHLDADRFSLHR</sequence>
<protein>
    <recommendedName>
        <fullName evidence="5">Omega-amidase YafV</fullName>
        <ecNumber evidence="3">3.5.1.3</ecNumber>
    </recommendedName>
</protein>
<gene>
    <name evidence="7" type="ORF">CA264_15860</name>
</gene>
<feature type="domain" description="CN hydrolase" evidence="6">
    <location>
        <begin position="4"/>
        <end position="236"/>
    </location>
</feature>
<dbReference type="RefSeq" id="WP_025608378.1">
    <property type="nucleotide sequence ID" value="NZ_CP021235.1"/>
</dbReference>
<dbReference type="EMBL" id="CP021235">
    <property type="protein sequence ID" value="ARS36777.1"/>
    <property type="molecule type" value="Genomic_DNA"/>
</dbReference>
<dbReference type="InterPro" id="IPR003010">
    <property type="entry name" value="C-N_Hydrolase"/>
</dbReference>
<dbReference type="PANTHER" id="PTHR47799:SF1">
    <property type="entry name" value="OMEGA-AMIDASE YAFV"/>
    <property type="match status" value="1"/>
</dbReference>
<dbReference type="CDD" id="cd07575">
    <property type="entry name" value="Xc-1258_like"/>
    <property type="match status" value="1"/>
</dbReference>
<comment type="similarity">
    <text evidence="1">Belongs to the carbon-nitrogen hydrolase superfamily. NIT1/NIT2 family.</text>
</comment>
<dbReference type="SUPFAM" id="SSF56317">
    <property type="entry name" value="Carbon-nitrogen hydrolase"/>
    <property type="match status" value="1"/>
</dbReference>
<dbReference type="Pfam" id="PF00795">
    <property type="entry name" value="CN_hydrolase"/>
    <property type="match status" value="1"/>
</dbReference>
<dbReference type="KEGG" id="pact:CA264_15860"/>
<evidence type="ECO:0000313" key="8">
    <source>
        <dbReference type="Proteomes" id="UP000266292"/>
    </source>
</evidence>
<evidence type="ECO:0000256" key="2">
    <source>
        <dbReference type="ARBA" id="ARBA00022801"/>
    </source>
</evidence>
<keyword evidence="2 7" id="KW-0378">Hydrolase</keyword>
<evidence type="ECO:0000256" key="5">
    <source>
        <dbReference type="ARBA" id="ARBA00072139"/>
    </source>
</evidence>
<reference evidence="8" key="1">
    <citation type="submission" date="2017-05" db="EMBL/GenBank/DDBJ databases">
        <authorList>
            <person name="Ray J."/>
            <person name="Price M."/>
            <person name="Deutschbauer A."/>
        </authorList>
    </citation>
    <scope>NUCLEOTIDE SEQUENCE [LARGE SCALE GENOMIC DNA]</scope>
    <source>
        <strain evidence="8">DSM 19842</strain>
    </source>
</reference>
<dbReference type="GO" id="GO:0106008">
    <property type="term" value="F:2-oxoglutaramate amidase activity"/>
    <property type="evidence" value="ECO:0007669"/>
    <property type="project" value="TreeGrafter"/>
</dbReference>
<evidence type="ECO:0000313" key="7">
    <source>
        <dbReference type="EMBL" id="ARS36777.1"/>
    </source>
</evidence>
<dbReference type="Gene3D" id="3.60.110.10">
    <property type="entry name" value="Carbon-nitrogen hydrolase"/>
    <property type="match status" value="1"/>
</dbReference>
<evidence type="ECO:0000256" key="1">
    <source>
        <dbReference type="ARBA" id="ARBA00010613"/>
    </source>
</evidence>
<dbReference type="InterPro" id="IPR052737">
    <property type="entry name" value="Omega-amidase_YafV"/>
</dbReference>
<dbReference type="InterPro" id="IPR036526">
    <property type="entry name" value="C-N_Hydrolase_sf"/>
</dbReference>
<comment type="catalytic activity">
    <reaction evidence="4">
        <text>a monoamide of a dicarboxylate + H2O = a dicarboxylate + NH4(+)</text>
        <dbReference type="Rhea" id="RHEA:11716"/>
        <dbReference type="ChEBI" id="CHEBI:15377"/>
        <dbReference type="ChEBI" id="CHEBI:28938"/>
        <dbReference type="ChEBI" id="CHEBI:28965"/>
        <dbReference type="ChEBI" id="CHEBI:77450"/>
        <dbReference type="EC" id="3.5.1.3"/>
    </reaction>
</comment>
<dbReference type="AlphaFoldDB" id="A0A1X9YV33"/>
<dbReference type="PANTHER" id="PTHR47799">
    <property type="entry name" value="OMEGA-AMIDASE YAFV"/>
    <property type="match status" value="1"/>
</dbReference>
<evidence type="ECO:0000259" key="6">
    <source>
        <dbReference type="PROSITE" id="PS50263"/>
    </source>
</evidence>